<dbReference type="RefSeq" id="XP_020897548.1">
    <property type="nucleotide sequence ID" value="XM_021041889.1"/>
</dbReference>
<dbReference type="GeneID" id="110236373"/>
<feature type="compositionally biased region" description="Acidic residues" evidence="1">
    <location>
        <begin position="1"/>
        <end position="47"/>
    </location>
</feature>
<dbReference type="EnsemblMetazoa" id="XM_021041889.1">
    <property type="protein sequence ID" value="XP_020897548.1"/>
    <property type="gene ID" value="LOC110236373"/>
</dbReference>
<dbReference type="Proteomes" id="UP000887567">
    <property type="component" value="Unplaced"/>
</dbReference>
<name>A0A913X2C8_EXADI</name>
<dbReference type="AlphaFoldDB" id="A0A913X2C8"/>
<proteinExistence type="predicted"/>
<dbReference type="KEGG" id="epa:110236373"/>
<accession>A0A913X2C8</accession>
<organism evidence="2 3">
    <name type="scientific">Exaiptasia diaphana</name>
    <name type="common">Tropical sea anemone</name>
    <name type="synonym">Aiptasia pulchella</name>
    <dbReference type="NCBI Taxonomy" id="2652724"/>
    <lineage>
        <taxon>Eukaryota</taxon>
        <taxon>Metazoa</taxon>
        <taxon>Cnidaria</taxon>
        <taxon>Anthozoa</taxon>
        <taxon>Hexacorallia</taxon>
        <taxon>Actiniaria</taxon>
        <taxon>Aiptasiidae</taxon>
        <taxon>Exaiptasia</taxon>
    </lineage>
</organism>
<evidence type="ECO:0000313" key="3">
    <source>
        <dbReference type="Proteomes" id="UP000887567"/>
    </source>
</evidence>
<keyword evidence="3" id="KW-1185">Reference proteome</keyword>
<feature type="region of interest" description="Disordered" evidence="1">
    <location>
        <begin position="1"/>
        <end position="101"/>
    </location>
</feature>
<feature type="compositionally biased region" description="Acidic residues" evidence="1">
    <location>
        <begin position="63"/>
        <end position="77"/>
    </location>
</feature>
<reference evidence="2" key="1">
    <citation type="submission" date="2022-11" db="UniProtKB">
        <authorList>
            <consortium name="EnsemblMetazoa"/>
        </authorList>
    </citation>
    <scope>IDENTIFICATION</scope>
</reference>
<feature type="compositionally biased region" description="Basic and acidic residues" evidence="1">
    <location>
        <begin position="78"/>
        <end position="90"/>
    </location>
</feature>
<sequence length="101" mass="11593">MASMSDSDDSLLSDEEGEDITREDEDDDDEDLDDEDEDDYDDEEEEVEVKRRKHRPNSGFVLEEADVDDDYEDDEEAEKGYHDLIETGDHDEPEAADLSVS</sequence>
<evidence type="ECO:0000313" key="2">
    <source>
        <dbReference type="EnsemblMetazoa" id="XP_020897548.1"/>
    </source>
</evidence>
<evidence type="ECO:0000256" key="1">
    <source>
        <dbReference type="SAM" id="MobiDB-lite"/>
    </source>
</evidence>
<protein>
    <submittedName>
        <fullName evidence="2">Uncharacterized protein</fullName>
    </submittedName>
</protein>